<dbReference type="EMBL" id="KL596813">
    <property type="protein sequence ID" value="KER24364.1"/>
    <property type="molecule type" value="Genomic_DNA"/>
</dbReference>
<gene>
    <name evidence="2" type="ORF">T265_14443</name>
</gene>
<feature type="region of interest" description="Disordered" evidence="1">
    <location>
        <begin position="72"/>
        <end position="95"/>
    </location>
</feature>
<feature type="non-terminal residue" evidence="2">
    <location>
        <position position="470"/>
    </location>
</feature>
<dbReference type="RefSeq" id="XP_009171905.1">
    <property type="nucleotide sequence ID" value="XM_009173641.1"/>
</dbReference>
<dbReference type="AlphaFoldDB" id="A0A075A9Y8"/>
<dbReference type="Proteomes" id="UP000054324">
    <property type="component" value="Unassembled WGS sequence"/>
</dbReference>
<evidence type="ECO:0000256" key="1">
    <source>
        <dbReference type="SAM" id="MobiDB-lite"/>
    </source>
</evidence>
<dbReference type="OrthoDB" id="10020110at2759"/>
<dbReference type="CTD" id="20328609"/>
<organism evidence="2 3">
    <name type="scientific">Opisthorchis viverrini</name>
    <name type="common">Southeast Asian liver fluke</name>
    <dbReference type="NCBI Taxonomy" id="6198"/>
    <lineage>
        <taxon>Eukaryota</taxon>
        <taxon>Metazoa</taxon>
        <taxon>Spiralia</taxon>
        <taxon>Lophotrochozoa</taxon>
        <taxon>Platyhelminthes</taxon>
        <taxon>Trematoda</taxon>
        <taxon>Digenea</taxon>
        <taxon>Opisthorchiida</taxon>
        <taxon>Opisthorchiata</taxon>
        <taxon>Opisthorchiidae</taxon>
        <taxon>Opisthorchis</taxon>
    </lineage>
</organism>
<sequence>EFPNGLRTRLVEQSNFLLLSEALCYIIYDLAMSGSEIRALNEAPVQNRLDQMETTVTLEKNVTLDHLAQIRHKSRVKKSRKSRPKTTDCNPNNSEGITAKPPCEFQIAPNNSPGDGGKVNLEKICNCLNSWYSGLYLPSRESIQQALDELIASGQVYCTDYGYNVMTIDKLRVAQWVLEQQLEVQEKDLNEHDQRKDNYYTDNQGSKRMKERCAVFIEEQNIQNALKHTTVSRPQTESACVCRGDLTNGGIELSPHSIMPQFHKMEGRAETKINPNIQPKVRLRRRRRVSRRNPEQLCSFCHNYGQLDNLHDNNVIGSPPCPVIVGSDLTNHRLAPKGIIPMHDSTINTSNQDRNFREGHSDQKNGQVDSIKGISHQVNDVHHTKQELSRNESSIDDKLKVKPDNTLTARTNSNGQTERPVCSSNPLDFNFITKDKVWREIAPGQIFTNIFDLTEKKEESCDRFRLHCDD</sequence>
<evidence type="ECO:0000313" key="2">
    <source>
        <dbReference type="EMBL" id="KER24364.1"/>
    </source>
</evidence>
<feature type="non-terminal residue" evidence="2">
    <location>
        <position position="1"/>
    </location>
</feature>
<evidence type="ECO:0000313" key="3">
    <source>
        <dbReference type="Proteomes" id="UP000054324"/>
    </source>
</evidence>
<name>A0A075A9Y8_OPIVI</name>
<feature type="compositionally biased region" description="Basic residues" evidence="1">
    <location>
        <begin position="72"/>
        <end position="84"/>
    </location>
</feature>
<dbReference type="KEGG" id="ovi:T265_14443"/>
<dbReference type="GeneID" id="20328609"/>
<feature type="compositionally biased region" description="Basic and acidic residues" evidence="1">
    <location>
        <begin position="354"/>
        <end position="363"/>
    </location>
</feature>
<reference evidence="2 3" key="1">
    <citation type="submission" date="2013-11" db="EMBL/GenBank/DDBJ databases">
        <title>Opisthorchis viverrini - life in the bile duct.</title>
        <authorList>
            <person name="Young N.D."/>
            <person name="Nagarajan N."/>
            <person name="Lin S.J."/>
            <person name="Korhonen P.K."/>
            <person name="Jex A.R."/>
            <person name="Hall R.S."/>
            <person name="Safavi-Hemami H."/>
            <person name="Kaewkong W."/>
            <person name="Bertrand D."/>
            <person name="Gao S."/>
            <person name="Seet Q."/>
            <person name="Wongkham S."/>
            <person name="Teh B.T."/>
            <person name="Wongkham C."/>
            <person name="Intapan P.M."/>
            <person name="Maleewong W."/>
            <person name="Yang X."/>
            <person name="Hu M."/>
            <person name="Wang Z."/>
            <person name="Hofmann A."/>
            <person name="Sternberg P.W."/>
            <person name="Tan P."/>
            <person name="Wang J."/>
            <person name="Gasser R.B."/>
        </authorList>
    </citation>
    <scope>NUCLEOTIDE SEQUENCE [LARGE SCALE GENOMIC DNA]</scope>
</reference>
<feature type="region of interest" description="Disordered" evidence="1">
    <location>
        <begin position="340"/>
        <end position="367"/>
    </location>
</feature>
<keyword evidence="3" id="KW-1185">Reference proteome</keyword>
<protein>
    <submittedName>
        <fullName evidence="2">Uncharacterized protein</fullName>
    </submittedName>
</protein>
<proteinExistence type="predicted"/>
<accession>A0A075A9Y8</accession>